<sequence length="107" mass="11788">MSQIVSVDVKHNLGAEEAKRRVQAGVEALRQKYAGHLSALRIDWSETRGDVTFAILGHSLKGAMEFFPDVVRVSVELPWVLALIADKAKGLMTRHTGEMLQLPPPKA</sequence>
<accession>A0ABS9Z101</accession>
<evidence type="ECO:0000313" key="2">
    <source>
        <dbReference type="Proteomes" id="UP001139104"/>
    </source>
</evidence>
<keyword evidence="2" id="KW-1185">Reference proteome</keyword>
<proteinExistence type="predicted"/>
<evidence type="ECO:0000313" key="1">
    <source>
        <dbReference type="EMBL" id="MCI4681297.1"/>
    </source>
</evidence>
<dbReference type="InterPro" id="IPR013433">
    <property type="entry name" value="PHA_gran_rgn"/>
</dbReference>
<dbReference type="Pfam" id="PF09650">
    <property type="entry name" value="PHA_gran_rgn"/>
    <property type="match status" value="1"/>
</dbReference>
<name>A0ABS9Z101_9HYPH</name>
<dbReference type="Proteomes" id="UP001139104">
    <property type="component" value="Unassembled WGS sequence"/>
</dbReference>
<gene>
    <name evidence="1" type="ORF">K2U94_00660</name>
</gene>
<protein>
    <submittedName>
        <fullName evidence="1">Polyhydroxyalkanoic acid system family protein</fullName>
    </submittedName>
</protein>
<reference evidence="1" key="1">
    <citation type="journal article" date="2022" name="ISME J.">
        <title>Identification of active gaseous-alkane degraders at natural gas seeps.</title>
        <authorList>
            <person name="Farhan Ul Haque M."/>
            <person name="Hernandez M."/>
            <person name="Crombie A.T."/>
            <person name="Murrell J.C."/>
        </authorList>
    </citation>
    <scope>NUCLEOTIDE SEQUENCE</scope>
    <source>
        <strain evidence="1">PC2</strain>
    </source>
</reference>
<dbReference type="RefSeq" id="WP_243065369.1">
    <property type="nucleotide sequence ID" value="NZ_JAIVFK010000008.1"/>
</dbReference>
<dbReference type="EMBL" id="JAIVFP010000001">
    <property type="protein sequence ID" value="MCI4681297.1"/>
    <property type="molecule type" value="Genomic_DNA"/>
</dbReference>
<comment type="caution">
    <text evidence="1">The sequence shown here is derived from an EMBL/GenBank/DDBJ whole genome shotgun (WGS) entry which is preliminary data.</text>
</comment>
<organism evidence="1 2">
    <name type="scientific">Candidatus Rhodoblastus alkanivorans</name>
    <dbReference type="NCBI Taxonomy" id="2954117"/>
    <lineage>
        <taxon>Bacteria</taxon>
        <taxon>Pseudomonadati</taxon>
        <taxon>Pseudomonadota</taxon>
        <taxon>Alphaproteobacteria</taxon>
        <taxon>Hyphomicrobiales</taxon>
        <taxon>Rhodoblastaceae</taxon>
        <taxon>Rhodoblastus</taxon>
    </lineage>
</organism>